<dbReference type="EMBL" id="QGNW01002585">
    <property type="protein sequence ID" value="RVW16715.1"/>
    <property type="molecule type" value="Genomic_DNA"/>
</dbReference>
<accession>A0A438C0H0</accession>
<protein>
    <recommendedName>
        <fullName evidence="6">WD repeat-containing protein 11</fullName>
    </recommendedName>
</protein>
<dbReference type="Pfam" id="PF23752">
    <property type="entry name" value="Beta-prop_WDR11_2nd"/>
    <property type="match status" value="1"/>
</dbReference>
<name>A0A438C0H0_VITVI</name>
<evidence type="ECO:0000259" key="3">
    <source>
        <dbReference type="Pfam" id="PF23753"/>
    </source>
</evidence>
<dbReference type="AlphaFoldDB" id="A0A438C0H0"/>
<dbReference type="InterPro" id="IPR039694">
    <property type="entry name" value="WDR11"/>
</dbReference>
<feature type="domain" description="WDR11 TPR" evidence="3">
    <location>
        <begin position="602"/>
        <end position="674"/>
    </location>
</feature>
<evidence type="ECO:0000259" key="2">
    <source>
        <dbReference type="Pfam" id="PF23752"/>
    </source>
</evidence>
<evidence type="ECO:0000313" key="4">
    <source>
        <dbReference type="EMBL" id="RVW16715.1"/>
    </source>
</evidence>
<dbReference type="SUPFAM" id="SSF50978">
    <property type="entry name" value="WD40 repeat-like"/>
    <property type="match status" value="1"/>
</dbReference>
<dbReference type="InterPro" id="IPR057853">
    <property type="entry name" value="Beta-prop_WDR11_2nd"/>
</dbReference>
<dbReference type="PANTHER" id="PTHR14593:SF5">
    <property type="entry name" value="WD REPEAT-CONTAINING PROTEIN 11"/>
    <property type="match status" value="1"/>
</dbReference>
<comment type="caution">
    <text evidence="4">The sequence shown here is derived from an EMBL/GenBank/DDBJ whole genome shotgun (WGS) entry which is preliminary data.</text>
</comment>
<reference evidence="4 5" key="1">
    <citation type="journal article" date="2018" name="PLoS Genet.">
        <title>Population sequencing reveals clonal diversity and ancestral inbreeding in the grapevine cultivar Chardonnay.</title>
        <authorList>
            <person name="Roach M.J."/>
            <person name="Johnson D.L."/>
            <person name="Bohlmann J."/>
            <person name="van Vuuren H.J."/>
            <person name="Jones S.J."/>
            <person name="Pretorius I.S."/>
            <person name="Schmidt S.A."/>
            <person name="Borneman A.R."/>
        </authorList>
    </citation>
    <scope>NUCLEOTIDE SEQUENCE [LARGE SCALE GENOMIC DNA]</scope>
    <source>
        <strain evidence="5">cv. Chardonnay</strain>
        <tissue evidence="4">Leaf</tissue>
    </source>
</reference>
<organism evidence="4 5">
    <name type="scientific">Vitis vinifera</name>
    <name type="common">Grape</name>
    <dbReference type="NCBI Taxonomy" id="29760"/>
    <lineage>
        <taxon>Eukaryota</taxon>
        <taxon>Viridiplantae</taxon>
        <taxon>Streptophyta</taxon>
        <taxon>Embryophyta</taxon>
        <taxon>Tracheophyta</taxon>
        <taxon>Spermatophyta</taxon>
        <taxon>Magnoliopsida</taxon>
        <taxon>eudicotyledons</taxon>
        <taxon>Gunneridae</taxon>
        <taxon>Pentapetalae</taxon>
        <taxon>rosids</taxon>
        <taxon>Vitales</taxon>
        <taxon>Vitaceae</taxon>
        <taxon>Viteae</taxon>
        <taxon>Vitis</taxon>
    </lineage>
</organism>
<dbReference type="Pfam" id="PF23753">
    <property type="entry name" value="TPR_WDR11"/>
    <property type="match status" value="1"/>
</dbReference>
<dbReference type="PANTHER" id="PTHR14593">
    <property type="entry name" value="WD REPEAT-CONTAINING PROTEIN 11"/>
    <property type="match status" value="1"/>
</dbReference>
<evidence type="ECO:0008006" key="6">
    <source>
        <dbReference type="Google" id="ProtNLM"/>
    </source>
</evidence>
<evidence type="ECO:0000256" key="1">
    <source>
        <dbReference type="SAM" id="MobiDB-lite"/>
    </source>
</evidence>
<dbReference type="InterPro" id="IPR057854">
    <property type="entry name" value="TPR_WDR11"/>
</dbReference>
<evidence type="ECO:0000313" key="5">
    <source>
        <dbReference type="Proteomes" id="UP000288805"/>
    </source>
</evidence>
<dbReference type="InterPro" id="IPR036322">
    <property type="entry name" value="WD40_repeat_dom_sf"/>
</dbReference>
<sequence>MKFWKDICCGDLALRISFYSSFTIAISKDAWVVDMRDELGEGGIGAPLRSLALPFTVLEWTLPTAPRPVQNGPSRQASSSRDRTSVAPAEASSPKTASSTDSKAASTDEPQDDTSESFAFALVNGALGVLRFMDEGSETSGFLLLVHRPKWPSSSFVSSDGLITAMAYRVPHVVMGDRSGNIRWWDVTTGQSSSFNTHREGIRRIKFSPVVAGDRSRGRIAVLFYDNTFSIFDLDSQDPLANSLLQPQFPGTLVLELDWLPLRTDKNDPLVLCIAGADSSFRLVEVNMYRMLPLRALSLSQLARGWPRDVRGSRLRQLKLEQEFDGERWRRMRMEEKREEEEMEWKKRVMARLICHFFRSANDGLGDVLGALPSQVLRNLRHLVGLEDNGKPDANLPSQFITKDLGVWKEILKENDWCWENMAFTVGNGTKIRFWTDLWCGCTMLSQRFPHLYGMAAHRNATVEEMWDQNVGQGGWDLRFMRDFNDWELDMVGNLLHVLRSYKPTLEEDLVYWKGERNGQFKVKEAYNLVVNTVVTGFPKSSIWVDKVPTKIVNDKKTSYGPHPRAIKERFRPMPLCSPILLPTPHAVALRMILQLGVKPHWFNTCSTTKDKRHHLIPGTASGAGDLRSYMIDSPPVGDSVVPEMLLKVLEPYRKEGSILDDERARLYAAVVKKLRHAVNHLMNKLINKSPQKASVQASISELDDASILSRITSKGKSIPGARKRDAVQDCGQLKLMTFEQEELWETANERITWHEKLEGAEAIQNRVHE</sequence>
<feature type="region of interest" description="Disordered" evidence="1">
    <location>
        <begin position="66"/>
        <end position="113"/>
    </location>
</feature>
<dbReference type="Proteomes" id="UP000288805">
    <property type="component" value="Unassembled WGS sequence"/>
</dbReference>
<feature type="domain" description="WDR11 second beta-propeller" evidence="2">
    <location>
        <begin position="48"/>
        <end position="288"/>
    </location>
</feature>
<gene>
    <name evidence="4" type="ORF">CK203_076387</name>
</gene>
<proteinExistence type="predicted"/>
<feature type="compositionally biased region" description="Low complexity" evidence="1">
    <location>
        <begin position="91"/>
        <end position="108"/>
    </location>
</feature>
<dbReference type="InterPro" id="IPR015943">
    <property type="entry name" value="WD40/YVTN_repeat-like_dom_sf"/>
</dbReference>
<dbReference type="Gene3D" id="2.130.10.10">
    <property type="entry name" value="YVTN repeat-like/Quinoprotein amine dehydrogenase"/>
    <property type="match status" value="1"/>
</dbReference>